<dbReference type="AlphaFoldDB" id="J0A690"/>
<comment type="caution">
    <text evidence="1">The sequence shown here is derived from an EMBL/GenBank/DDBJ whole genome shotgun (WGS) entry which is preliminary data.</text>
</comment>
<dbReference type="EMBL" id="AKOC01000006">
    <property type="protein sequence ID" value="EJB44933.1"/>
    <property type="molecule type" value="Genomic_DNA"/>
</dbReference>
<accession>J0A690</accession>
<evidence type="ECO:0000313" key="1">
    <source>
        <dbReference type="EMBL" id="EJB44933.1"/>
    </source>
</evidence>
<evidence type="ECO:0000313" key="2">
    <source>
        <dbReference type="Proteomes" id="UP000005483"/>
    </source>
</evidence>
<sequence>MFKSFNAQGDFFISMNFSEHAHRNIATITKTKRMMFFI</sequence>
<proteinExistence type="predicted"/>
<organism evidence="1 2">
    <name type="scientific">Helicobacter pylori Hp A-9</name>
    <dbReference type="NCBI Taxonomy" id="992034"/>
    <lineage>
        <taxon>Bacteria</taxon>
        <taxon>Pseudomonadati</taxon>
        <taxon>Campylobacterota</taxon>
        <taxon>Epsilonproteobacteria</taxon>
        <taxon>Campylobacterales</taxon>
        <taxon>Helicobacteraceae</taxon>
        <taxon>Helicobacter</taxon>
    </lineage>
</organism>
<protein>
    <submittedName>
        <fullName evidence="1">Uncharacterized protein</fullName>
    </submittedName>
</protein>
<dbReference type="PATRIC" id="fig|992034.3.peg.455"/>
<dbReference type="Proteomes" id="UP000005483">
    <property type="component" value="Unassembled WGS sequence"/>
</dbReference>
<gene>
    <name evidence="1" type="ORF">HPHPA9_0482</name>
</gene>
<reference evidence="1 2" key="1">
    <citation type="submission" date="2012-04" db="EMBL/GenBank/DDBJ databases">
        <title>Genome sequence of Helicobacter pylori Hp A-9.</title>
        <authorList>
            <person name="Blanchard T.G."/>
            <person name="Czinn S.J."/>
            <person name="McCracken C."/>
            <person name="Abolude K."/>
            <person name="Maroo A."/>
            <person name="Santana-Cruz I."/>
            <person name="Tallon L.J."/>
            <person name="Ficke F.W.F."/>
        </authorList>
    </citation>
    <scope>NUCLEOTIDE SEQUENCE [LARGE SCALE GENOMIC DNA]</scope>
    <source>
        <strain evidence="1 2">Hp A-9</strain>
    </source>
</reference>
<name>J0A690_HELPX</name>